<dbReference type="PANTHER" id="PTHR10196:SF69">
    <property type="entry name" value="GLYCEROL KINASE"/>
    <property type="match status" value="1"/>
</dbReference>
<comment type="catalytic activity">
    <reaction evidence="8 11">
        <text>glycerol + ATP = sn-glycerol 3-phosphate + ADP + H(+)</text>
        <dbReference type="Rhea" id="RHEA:21644"/>
        <dbReference type="ChEBI" id="CHEBI:15378"/>
        <dbReference type="ChEBI" id="CHEBI:17754"/>
        <dbReference type="ChEBI" id="CHEBI:30616"/>
        <dbReference type="ChEBI" id="CHEBI:57597"/>
        <dbReference type="ChEBI" id="CHEBI:456216"/>
        <dbReference type="EC" id="2.7.1.30"/>
    </reaction>
</comment>
<organism evidence="14 15">
    <name type="scientific">Paenibacillus radicis</name>
    <name type="common">ex Gao et al. 2016</name>
    <dbReference type="NCBI Taxonomy" id="1737354"/>
    <lineage>
        <taxon>Bacteria</taxon>
        <taxon>Bacillati</taxon>
        <taxon>Bacillota</taxon>
        <taxon>Bacilli</taxon>
        <taxon>Bacillales</taxon>
        <taxon>Paenibacillaceae</taxon>
        <taxon>Paenibacillus</taxon>
    </lineage>
</organism>
<evidence type="ECO:0000313" key="15">
    <source>
        <dbReference type="Proteomes" id="UP000600247"/>
    </source>
</evidence>
<dbReference type="EC" id="2.7.1.30" evidence="11"/>
<feature type="binding site" evidence="11">
    <location>
        <position position="85"/>
    </location>
    <ligand>
        <name>glycerol</name>
        <dbReference type="ChEBI" id="CHEBI:17754"/>
    </ligand>
</feature>
<dbReference type="InterPro" id="IPR043129">
    <property type="entry name" value="ATPase_NBD"/>
</dbReference>
<evidence type="ECO:0000259" key="12">
    <source>
        <dbReference type="Pfam" id="PF00370"/>
    </source>
</evidence>
<feature type="binding site" evidence="11">
    <location>
        <position position="246"/>
    </location>
    <ligand>
        <name>sn-glycerol 3-phosphate</name>
        <dbReference type="ChEBI" id="CHEBI:57597"/>
    </ligand>
</feature>
<dbReference type="PANTHER" id="PTHR10196">
    <property type="entry name" value="SUGAR KINASE"/>
    <property type="match status" value="1"/>
</dbReference>
<dbReference type="GO" id="GO:0005829">
    <property type="term" value="C:cytosol"/>
    <property type="evidence" value="ECO:0007669"/>
    <property type="project" value="TreeGrafter"/>
</dbReference>
<keyword evidence="5 11" id="KW-0418">Kinase</keyword>
<feature type="domain" description="Carbohydrate kinase FGGY N-terminal" evidence="12">
    <location>
        <begin position="8"/>
        <end position="253"/>
    </location>
</feature>
<dbReference type="InterPro" id="IPR000577">
    <property type="entry name" value="Carb_kinase_FGGY"/>
</dbReference>
<dbReference type="Pfam" id="PF02782">
    <property type="entry name" value="FGGY_C"/>
    <property type="match status" value="1"/>
</dbReference>
<keyword evidence="3 11" id="KW-0808">Transferase</keyword>
<evidence type="ECO:0000313" key="14">
    <source>
        <dbReference type="EMBL" id="GGG62180.1"/>
    </source>
</evidence>
<evidence type="ECO:0000256" key="9">
    <source>
        <dbReference type="ARBA" id="ARBA00054633"/>
    </source>
</evidence>
<dbReference type="GO" id="GO:0006072">
    <property type="term" value="P:glycerol-3-phosphate metabolic process"/>
    <property type="evidence" value="ECO:0007669"/>
    <property type="project" value="InterPro"/>
</dbReference>
<dbReference type="FunFam" id="3.30.420.40:FF:000008">
    <property type="entry name" value="Glycerol kinase"/>
    <property type="match status" value="1"/>
</dbReference>
<proteinExistence type="inferred from homology"/>
<feature type="binding site" evidence="11">
    <location>
        <position position="15"/>
    </location>
    <ligand>
        <name>ATP</name>
        <dbReference type="ChEBI" id="CHEBI:30616"/>
    </ligand>
</feature>
<protein>
    <recommendedName>
        <fullName evidence="11">Glycerol kinase</fullName>
        <ecNumber evidence="11">2.7.1.30</ecNumber>
    </recommendedName>
    <alternativeName>
        <fullName evidence="11">ATP:glycerol 3-phosphotransferase</fullName>
    </alternativeName>
    <alternativeName>
        <fullName evidence="11">Glycerokinase</fullName>
        <shortName evidence="11">GK</shortName>
    </alternativeName>
</protein>
<feature type="binding site" evidence="11">
    <location>
        <position position="412"/>
    </location>
    <ligand>
        <name>ADP</name>
        <dbReference type="ChEBI" id="CHEBI:456216"/>
    </ligand>
</feature>
<comment type="caution">
    <text evidence="14">The sequence shown here is derived from an EMBL/GenBank/DDBJ whole genome shotgun (WGS) entry which is preliminary data.</text>
</comment>
<feature type="binding site" evidence="11">
    <location>
        <position position="86"/>
    </location>
    <ligand>
        <name>sn-glycerol 3-phosphate</name>
        <dbReference type="ChEBI" id="CHEBI:57597"/>
    </ligand>
</feature>
<feature type="binding site" evidence="11">
    <location>
        <position position="315"/>
    </location>
    <ligand>
        <name>ATP</name>
        <dbReference type="ChEBI" id="CHEBI:30616"/>
    </ligand>
</feature>
<keyword evidence="4 11" id="KW-0547">Nucleotide-binding</keyword>
<feature type="binding site" evidence="11">
    <location>
        <position position="246"/>
    </location>
    <ligand>
        <name>glycerol</name>
        <dbReference type="ChEBI" id="CHEBI:17754"/>
    </ligand>
</feature>
<dbReference type="NCBIfam" id="NF000756">
    <property type="entry name" value="PRK00047.1"/>
    <property type="match status" value="1"/>
</dbReference>
<evidence type="ECO:0000256" key="11">
    <source>
        <dbReference type="HAMAP-Rule" id="MF_00186"/>
    </source>
</evidence>
<dbReference type="InterPro" id="IPR018484">
    <property type="entry name" value="FGGY_N"/>
</dbReference>
<feature type="binding site" evidence="11">
    <location>
        <position position="85"/>
    </location>
    <ligand>
        <name>sn-glycerol 3-phosphate</name>
        <dbReference type="ChEBI" id="CHEBI:57597"/>
    </ligand>
</feature>
<feature type="binding site" evidence="11">
    <location>
        <position position="416"/>
    </location>
    <ligand>
        <name>ADP</name>
        <dbReference type="ChEBI" id="CHEBI:456216"/>
    </ligand>
</feature>
<dbReference type="AlphaFoldDB" id="A0A917LWM6"/>
<dbReference type="PIRSF" id="PIRSF000538">
    <property type="entry name" value="GlpK"/>
    <property type="match status" value="1"/>
</dbReference>
<evidence type="ECO:0000256" key="4">
    <source>
        <dbReference type="ARBA" id="ARBA00022741"/>
    </source>
</evidence>
<keyword evidence="6 11" id="KW-0319">Glycerol metabolism</keyword>
<comment type="caution">
    <text evidence="11">Lacks conserved residue(s) required for the propagation of feature annotation.</text>
</comment>
<evidence type="ECO:0000256" key="2">
    <source>
        <dbReference type="ARBA" id="ARBA00009156"/>
    </source>
</evidence>
<keyword evidence="7 11" id="KW-0067">ATP-binding</keyword>
<feature type="binding site" evidence="11">
    <location>
        <position position="15"/>
    </location>
    <ligand>
        <name>sn-glycerol 3-phosphate</name>
        <dbReference type="ChEBI" id="CHEBI:57597"/>
    </ligand>
</feature>
<feature type="binding site" evidence="11">
    <location>
        <position position="137"/>
    </location>
    <ligand>
        <name>sn-glycerol 3-phosphate</name>
        <dbReference type="ChEBI" id="CHEBI:57597"/>
    </ligand>
</feature>
<gene>
    <name evidence="11 14" type="primary">glpK</name>
    <name evidence="14" type="ORF">GCM10010918_14820</name>
</gene>
<comment type="similarity">
    <text evidence="2 11">Belongs to the FGGY kinase family.</text>
</comment>
<dbReference type="Proteomes" id="UP000600247">
    <property type="component" value="Unassembled WGS sequence"/>
</dbReference>
<feature type="binding site" evidence="11">
    <location>
        <position position="311"/>
    </location>
    <ligand>
        <name>ADP</name>
        <dbReference type="ChEBI" id="CHEBI:456216"/>
    </ligand>
</feature>
<name>A0A917LWM6_9BACL</name>
<feature type="binding site" evidence="11">
    <location>
        <position position="16"/>
    </location>
    <ligand>
        <name>ATP</name>
        <dbReference type="ChEBI" id="CHEBI:30616"/>
    </ligand>
</feature>
<feature type="binding site" evidence="11">
    <location>
        <position position="137"/>
    </location>
    <ligand>
        <name>glycerol</name>
        <dbReference type="ChEBI" id="CHEBI:17754"/>
    </ligand>
</feature>
<dbReference type="InterPro" id="IPR018483">
    <property type="entry name" value="Carb_kinase_FGGY_CS"/>
</dbReference>
<evidence type="ECO:0000256" key="10">
    <source>
        <dbReference type="ARBA" id="ARBA00063665"/>
    </source>
</evidence>
<dbReference type="InterPro" id="IPR018485">
    <property type="entry name" value="FGGY_C"/>
</dbReference>
<comment type="activity regulation">
    <text evidence="11">Activated by phosphorylation and inhibited by fructose 1,6-bisphosphate (FBP).</text>
</comment>
<evidence type="ECO:0000256" key="6">
    <source>
        <dbReference type="ARBA" id="ARBA00022798"/>
    </source>
</evidence>
<accession>A0A917LWM6</accession>
<dbReference type="PROSITE" id="PS00933">
    <property type="entry name" value="FGGY_KINASES_1"/>
    <property type="match status" value="1"/>
</dbReference>
<feature type="binding site" evidence="11">
    <location>
        <position position="86"/>
    </location>
    <ligand>
        <name>glycerol</name>
        <dbReference type="ChEBI" id="CHEBI:17754"/>
    </ligand>
</feature>
<evidence type="ECO:0000259" key="13">
    <source>
        <dbReference type="Pfam" id="PF02782"/>
    </source>
</evidence>
<dbReference type="GO" id="GO:0019563">
    <property type="term" value="P:glycerol catabolic process"/>
    <property type="evidence" value="ECO:0007669"/>
    <property type="project" value="UniProtKB-UniRule"/>
</dbReference>
<dbReference type="SUPFAM" id="SSF53067">
    <property type="entry name" value="Actin-like ATPase domain"/>
    <property type="match status" value="2"/>
</dbReference>
<evidence type="ECO:0000256" key="3">
    <source>
        <dbReference type="ARBA" id="ARBA00022679"/>
    </source>
</evidence>
<feature type="binding site" evidence="11">
    <location>
        <position position="15"/>
    </location>
    <ligand>
        <name>ADP</name>
        <dbReference type="ChEBI" id="CHEBI:456216"/>
    </ligand>
</feature>
<dbReference type="FunFam" id="3.30.420.40:FF:000007">
    <property type="entry name" value="Glycerol kinase"/>
    <property type="match status" value="1"/>
</dbReference>
<dbReference type="HAMAP" id="MF_00186">
    <property type="entry name" value="Glycerol_kin"/>
    <property type="match status" value="1"/>
</dbReference>
<dbReference type="GO" id="GO:0004370">
    <property type="term" value="F:glycerol kinase activity"/>
    <property type="evidence" value="ECO:0007669"/>
    <property type="project" value="UniProtKB-UniRule"/>
</dbReference>
<evidence type="ECO:0000256" key="7">
    <source>
        <dbReference type="ARBA" id="ARBA00022840"/>
    </source>
</evidence>
<feature type="binding site" evidence="11">
    <location>
        <position position="247"/>
    </location>
    <ligand>
        <name>glycerol</name>
        <dbReference type="ChEBI" id="CHEBI:17754"/>
    </ligand>
</feature>
<comment type="function">
    <text evidence="9 11">Key enzyme in the regulation of glycerol uptake and metabolism. Catalyzes the phosphorylation of glycerol to yield sn-glycerol 3-phosphate.</text>
</comment>
<dbReference type="Pfam" id="PF00370">
    <property type="entry name" value="FGGY_N"/>
    <property type="match status" value="1"/>
</dbReference>
<feature type="domain" description="Carbohydrate kinase FGGY C-terminal" evidence="13">
    <location>
        <begin position="263"/>
        <end position="451"/>
    </location>
</feature>
<dbReference type="EMBL" id="BMHY01000002">
    <property type="protein sequence ID" value="GGG62180.1"/>
    <property type="molecule type" value="Genomic_DNA"/>
</dbReference>
<feature type="binding site" evidence="11">
    <location>
        <position position="311"/>
    </location>
    <ligand>
        <name>ATP</name>
        <dbReference type="ChEBI" id="CHEBI:30616"/>
    </ligand>
</feature>
<feature type="binding site" evidence="11">
    <location>
        <position position="412"/>
    </location>
    <ligand>
        <name>ATP</name>
        <dbReference type="ChEBI" id="CHEBI:30616"/>
    </ligand>
</feature>
<comment type="subunit">
    <text evidence="10 11">Homotetramer and homodimer (in equilibrium).</text>
</comment>
<feature type="binding site" evidence="11">
    <location>
        <position position="19"/>
    </location>
    <ligand>
        <name>ADP</name>
        <dbReference type="ChEBI" id="CHEBI:456216"/>
    </ligand>
</feature>
<evidence type="ECO:0000256" key="8">
    <source>
        <dbReference type="ARBA" id="ARBA00052101"/>
    </source>
</evidence>
<evidence type="ECO:0000256" key="5">
    <source>
        <dbReference type="ARBA" id="ARBA00022777"/>
    </source>
</evidence>
<feature type="binding site" evidence="11">
    <location>
        <position position="268"/>
    </location>
    <ligand>
        <name>ATP</name>
        <dbReference type="ChEBI" id="CHEBI:30616"/>
    </ligand>
</feature>
<dbReference type="GO" id="GO:0005524">
    <property type="term" value="F:ATP binding"/>
    <property type="evidence" value="ECO:0007669"/>
    <property type="project" value="UniProtKB-UniRule"/>
</dbReference>
<dbReference type="RefSeq" id="WP_188888282.1">
    <property type="nucleotide sequence ID" value="NZ_BMHY01000002.1"/>
</dbReference>
<comment type="pathway">
    <text evidence="1 11">Polyol metabolism; glycerol degradation via glycerol kinase pathway; sn-glycerol 3-phosphate from glycerol: step 1/1.</text>
</comment>
<dbReference type="NCBIfam" id="TIGR01311">
    <property type="entry name" value="glycerol_kin"/>
    <property type="match status" value="1"/>
</dbReference>
<sequence>MEQQEKFILALDQGTTSTRAILFNHAGEPFAVAQQPVTCLFPQPGWVEQDAEQLWETSLTVIREVLAKEGLTADRIAAIGITNQRETTIVWNRETGKPIHSAVVWQSRQTAELCETLKSAGHDQLIREKTGLLIDPYFSGTKVKWLLDEVEGAREQAEAGQLLFGTVDSWLIWKLTGGAVHATDYSNASRTLLYNIYELGWDKELLELLDIPESILPEVRSSSEVYGRTDAALFGGEIAIAGAAGDQQSALFGHACYDKGEAKNTYGTGCFMLMNTGPEPIQSEHGLLTTIAWGIDGKVDYALEGSVFVAGSAIQWLREGLEMIETSEESERLAASVESSEGVYVVPAFVGLGTPYWDSDVRGAAFGMTRGTKREHFVRATLESIAYQVKDVLEAMEQSSGMQLKSLCVDGGAIRNDLLMQIQSDLLQVPVERPAISEATALGAAYLAGLAVGYWDSREQIEGQRSTERVFEPAIGAERTAELYEGWRKAVKAAMAFR</sequence>
<feature type="binding site" evidence="11">
    <location>
        <position position="17"/>
    </location>
    <ligand>
        <name>ATP</name>
        <dbReference type="ChEBI" id="CHEBI:30616"/>
    </ligand>
</feature>
<evidence type="ECO:0000256" key="1">
    <source>
        <dbReference type="ARBA" id="ARBA00005190"/>
    </source>
</evidence>
<reference evidence="14 15" key="1">
    <citation type="journal article" date="2014" name="Int. J. Syst. Evol. Microbiol.">
        <title>Complete genome sequence of Corynebacterium casei LMG S-19264T (=DSM 44701T), isolated from a smear-ripened cheese.</title>
        <authorList>
            <consortium name="US DOE Joint Genome Institute (JGI-PGF)"/>
            <person name="Walter F."/>
            <person name="Albersmeier A."/>
            <person name="Kalinowski J."/>
            <person name="Ruckert C."/>
        </authorList>
    </citation>
    <scope>NUCLEOTIDE SEQUENCE [LARGE SCALE GENOMIC DNA]</scope>
    <source>
        <strain evidence="14 15">CGMCC 1.15286</strain>
    </source>
</reference>
<dbReference type="InterPro" id="IPR005999">
    <property type="entry name" value="Glycerol_kin"/>
</dbReference>
<dbReference type="Gene3D" id="3.30.420.40">
    <property type="match status" value="2"/>
</dbReference>
<keyword evidence="15" id="KW-1185">Reference proteome</keyword>
<dbReference type="CDD" id="cd07786">
    <property type="entry name" value="FGGY_EcGK_like"/>
    <property type="match status" value="1"/>
</dbReference>
<feature type="binding site" evidence="11">
    <location>
        <position position="268"/>
    </location>
    <ligand>
        <name>ADP</name>
        <dbReference type="ChEBI" id="CHEBI:456216"/>
    </ligand>
</feature>